<proteinExistence type="predicted"/>
<keyword evidence="3" id="KW-1185">Reference proteome</keyword>
<name>A0A9X0BDY4_9EURO</name>
<dbReference type="EMBL" id="JAPZBU010000003">
    <property type="protein sequence ID" value="KAJ5413686.1"/>
    <property type="molecule type" value="Genomic_DNA"/>
</dbReference>
<accession>A0A9X0BDY4</accession>
<dbReference type="Proteomes" id="UP001147747">
    <property type="component" value="Unassembled WGS sequence"/>
</dbReference>
<protein>
    <submittedName>
        <fullName evidence="2">Uncharacterized protein</fullName>
    </submittedName>
</protein>
<organism evidence="2 3">
    <name type="scientific">Penicillium cosmopolitanum</name>
    <dbReference type="NCBI Taxonomy" id="1131564"/>
    <lineage>
        <taxon>Eukaryota</taxon>
        <taxon>Fungi</taxon>
        <taxon>Dikarya</taxon>
        <taxon>Ascomycota</taxon>
        <taxon>Pezizomycotina</taxon>
        <taxon>Eurotiomycetes</taxon>
        <taxon>Eurotiomycetidae</taxon>
        <taxon>Eurotiales</taxon>
        <taxon>Aspergillaceae</taxon>
        <taxon>Penicillium</taxon>
    </lineage>
</organism>
<dbReference type="GeneID" id="81363940"/>
<dbReference type="RefSeq" id="XP_056493542.1">
    <property type="nucleotide sequence ID" value="XM_056624960.1"/>
</dbReference>
<evidence type="ECO:0000256" key="1">
    <source>
        <dbReference type="SAM" id="MobiDB-lite"/>
    </source>
</evidence>
<dbReference type="AlphaFoldDB" id="A0A9X0BDY4"/>
<gene>
    <name evidence="2" type="ORF">N7509_000313</name>
</gene>
<feature type="region of interest" description="Disordered" evidence="1">
    <location>
        <begin position="1"/>
        <end position="24"/>
    </location>
</feature>
<reference evidence="2" key="2">
    <citation type="journal article" date="2023" name="IMA Fungus">
        <title>Comparative genomic study of the Penicillium genus elucidates a diverse pangenome and 15 lateral gene transfer events.</title>
        <authorList>
            <person name="Petersen C."/>
            <person name="Sorensen T."/>
            <person name="Nielsen M.R."/>
            <person name="Sondergaard T.E."/>
            <person name="Sorensen J.L."/>
            <person name="Fitzpatrick D.A."/>
            <person name="Frisvad J.C."/>
            <person name="Nielsen K.L."/>
        </authorList>
    </citation>
    <scope>NUCLEOTIDE SEQUENCE</scope>
    <source>
        <strain evidence="2">IBT 29677</strain>
    </source>
</reference>
<sequence>MPPKSLFHLPAQDDQGTSCTHAHKPAEVPSMKRCRRRVRHRKMISSRSNRDSTAVHHWSPQSISYRSLKSFLKQSRGLKAKEFIEILFPILGLHVTSIPFRAQHLILQTLQRHLEHSAFQFVQKWLQPQSLAVGWTCPEALELHKFFKFLARNRSKISSEQHGENITTVQNLRHSIAGIRHAAVHRLAQDRDSLLEKNCAAIEFCLRISENHSAESLCRLFEFLQKTLPKSSRVQVQPQQAVPSHPRLPELSLRTQLQERSMIPTEVINRLVGGIEEDLISEVMHFLQIEFP</sequence>
<reference evidence="2" key="1">
    <citation type="submission" date="2022-12" db="EMBL/GenBank/DDBJ databases">
        <authorList>
            <person name="Petersen C."/>
        </authorList>
    </citation>
    <scope>NUCLEOTIDE SEQUENCE</scope>
    <source>
        <strain evidence="2">IBT 29677</strain>
    </source>
</reference>
<evidence type="ECO:0000313" key="2">
    <source>
        <dbReference type="EMBL" id="KAJ5413686.1"/>
    </source>
</evidence>
<evidence type="ECO:0000313" key="3">
    <source>
        <dbReference type="Proteomes" id="UP001147747"/>
    </source>
</evidence>
<comment type="caution">
    <text evidence="2">The sequence shown here is derived from an EMBL/GenBank/DDBJ whole genome shotgun (WGS) entry which is preliminary data.</text>
</comment>
<dbReference type="OrthoDB" id="5324651at2759"/>